<evidence type="ECO:0000313" key="2">
    <source>
        <dbReference type="EMBL" id="HAF0355637.1"/>
    </source>
</evidence>
<protein>
    <recommendedName>
        <fullName evidence="3">DUF1311 domain-containing protein</fullName>
    </recommendedName>
</protein>
<name>A0A3V9NUA3_SALGL</name>
<evidence type="ECO:0008006" key="3">
    <source>
        <dbReference type="Google" id="ProtNLM"/>
    </source>
</evidence>
<proteinExistence type="predicted"/>
<dbReference type="EMBL" id="DAATDI010000017">
    <property type="protein sequence ID" value="HAE8134582.1"/>
    <property type="molecule type" value="Genomic_DNA"/>
</dbReference>
<reference evidence="1" key="2">
    <citation type="submission" date="2018-07" db="EMBL/GenBank/DDBJ databases">
        <authorList>
            <consortium name="NCBI Pathogen Detection Project"/>
        </authorList>
    </citation>
    <scope>NUCLEOTIDE SEQUENCE</scope>
    <source>
        <strain evidence="2">M86</strain>
        <strain evidence="1">NCTR-SF55</strain>
    </source>
</reference>
<comment type="caution">
    <text evidence="1">The sequence shown here is derived from an EMBL/GenBank/DDBJ whole genome shotgun (WGS) entry which is preliminary data.</text>
</comment>
<organism evidence="1">
    <name type="scientific">Salmonella gallinarum</name>
    <dbReference type="NCBI Taxonomy" id="594"/>
    <lineage>
        <taxon>Bacteria</taxon>
        <taxon>Pseudomonadati</taxon>
        <taxon>Pseudomonadota</taxon>
        <taxon>Gammaproteobacteria</taxon>
        <taxon>Enterobacterales</taxon>
        <taxon>Enterobacteriaceae</taxon>
        <taxon>Salmonella</taxon>
    </lineage>
</organism>
<sequence length="147" mass="17130">MNEHKKILCLFLICGAANAHNIDPAKCNNEIQQDDVYWCLMDKYQQSVIALKKEEINAQKRLERFDKNEGKERGLNEDGTLAYDSNIHLARITFPELHRYFIIYREKQCGYASLSIGSLSGYRVPISSLYCKTEMNISQIKWLNDYI</sequence>
<accession>A0A3V9NUA3</accession>
<gene>
    <name evidence="2" type="ORF">G9F40_002849</name>
    <name evidence="1" type="ORF">GND26_003789</name>
</gene>
<evidence type="ECO:0000313" key="1">
    <source>
        <dbReference type="EMBL" id="HAE8134582.1"/>
    </source>
</evidence>
<dbReference type="AlphaFoldDB" id="A0A3V9NUA3"/>
<reference evidence="1" key="1">
    <citation type="journal article" date="2018" name="Genome Biol.">
        <title>SKESA: strategic k-mer extension for scrupulous assemblies.</title>
        <authorList>
            <person name="Souvorov A."/>
            <person name="Agarwala R."/>
            <person name="Lipman D.J."/>
        </authorList>
    </citation>
    <scope>NUCLEOTIDE SEQUENCE</scope>
    <source>
        <strain evidence="2">M86</strain>
        <strain evidence="1">NCTR-SF55</strain>
    </source>
</reference>
<dbReference type="Gene3D" id="1.20.1270.180">
    <property type="match status" value="1"/>
</dbReference>
<dbReference type="EMBL" id="DAATWA010000013">
    <property type="protein sequence ID" value="HAF0355637.1"/>
    <property type="molecule type" value="Genomic_DNA"/>
</dbReference>